<evidence type="ECO:0000256" key="1">
    <source>
        <dbReference type="SAM" id="MobiDB-lite"/>
    </source>
</evidence>
<dbReference type="EMBL" id="JAIWYP010000002">
    <property type="protein sequence ID" value="KAH3864310.1"/>
    <property type="molecule type" value="Genomic_DNA"/>
</dbReference>
<organism evidence="2 3">
    <name type="scientific">Dreissena polymorpha</name>
    <name type="common">Zebra mussel</name>
    <name type="synonym">Mytilus polymorpha</name>
    <dbReference type="NCBI Taxonomy" id="45954"/>
    <lineage>
        <taxon>Eukaryota</taxon>
        <taxon>Metazoa</taxon>
        <taxon>Spiralia</taxon>
        <taxon>Lophotrochozoa</taxon>
        <taxon>Mollusca</taxon>
        <taxon>Bivalvia</taxon>
        <taxon>Autobranchia</taxon>
        <taxon>Heteroconchia</taxon>
        <taxon>Euheterodonta</taxon>
        <taxon>Imparidentia</taxon>
        <taxon>Neoheterodontei</taxon>
        <taxon>Myida</taxon>
        <taxon>Dreissenoidea</taxon>
        <taxon>Dreissenidae</taxon>
        <taxon>Dreissena</taxon>
    </lineage>
</organism>
<accession>A0A9D4LU53</accession>
<comment type="caution">
    <text evidence="2">The sequence shown here is derived from an EMBL/GenBank/DDBJ whole genome shotgun (WGS) entry which is preliminary data.</text>
</comment>
<evidence type="ECO:0000313" key="2">
    <source>
        <dbReference type="EMBL" id="KAH3864310.1"/>
    </source>
</evidence>
<sequence>MVFKPTVRPSTRPAASQSTTGRPDAACSKPARSGCSIGVYEAKLFTAAFMLAFFGFLRVGEIAVPKKELEQQLQLPN</sequence>
<gene>
    <name evidence="2" type="ORF">DPMN_027326</name>
</gene>
<protein>
    <submittedName>
        <fullName evidence="2">Uncharacterized protein</fullName>
    </submittedName>
</protein>
<name>A0A9D4LU53_DREPO</name>
<keyword evidence="3" id="KW-1185">Reference proteome</keyword>
<dbReference type="AlphaFoldDB" id="A0A9D4LU53"/>
<reference evidence="2" key="1">
    <citation type="journal article" date="2019" name="bioRxiv">
        <title>The Genome of the Zebra Mussel, Dreissena polymorpha: A Resource for Invasive Species Research.</title>
        <authorList>
            <person name="McCartney M.A."/>
            <person name="Auch B."/>
            <person name="Kono T."/>
            <person name="Mallez S."/>
            <person name="Zhang Y."/>
            <person name="Obille A."/>
            <person name="Becker A."/>
            <person name="Abrahante J.E."/>
            <person name="Garbe J."/>
            <person name="Badalamenti J.P."/>
            <person name="Herman A."/>
            <person name="Mangelson H."/>
            <person name="Liachko I."/>
            <person name="Sullivan S."/>
            <person name="Sone E.D."/>
            <person name="Koren S."/>
            <person name="Silverstein K.A.T."/>
            <person name="Beckman K.B."/>
            <person name="Gohl D.M."/>
        </authorList>
    </citation>
    <scope>NUCLEOTIDE SEQUENCE</scope>
    <source>
        <strain evidence="2">Duluth1</strain>
        <tissue evidence="2">Whole animal</tissue>
    </source>
</reference>
<dbReference type="Proteomes" id="UP000828390">
    <property type="component" value="Unassembled WGS sequence"/>
</dbReference>
<feature type="region of interest" description="Disordered" evidence="1">
    <location>
        <begin position="1"/>
        <end position="31"/>
    </location>
</feature>
<proteinExistence type="predicted"/>
<evidence type="ECO:0000313" key="3">
    <source>
        <dbReference type="Proteomes" id="UP000828390"/>
    </source>
</evidence>
<reference evidence="2" key="2">
    <citation type="submission" date="2020-11" db="EMBL/GenBank/DDBJ databases">
        <authorList>
            <person name="McCartney M.A."/>
            <person name="Auch B."/>
            <person name="Kono T."/>
            <person name="Mallez S."/>
            <person name="Becker A."/>
            <person name="Gohl D.M."/>
            <person name="Silverstein K.A.T."/>
            <person name="Koren S."/>
            <person name="Bechman K.B."/>
            <person name="Herman A."/>
            <person name="Abrahante J.E."/>
            <person name="Garbe J."/>
        </authorList>
    </citation>
    <scope>NUCLEOTIDE SEQUENCE</scope>
    <source>
        <strain evidence="2">Duluth1</strain>
        <tissue evidence="2">Whole animal</tissue>
    </source>
</reference>